<dbReference type="EMBL" id="BNJF01000002">
    <property type="protein sequence ID" value="GHO46428.1"/>
    <property type="molecule type" value="Genomic_DNA"/>
</dbReference>
<keyword evidence="2" id="KW-1185">Reference proteome</keyword>
<proteinExistence type="predicted"/>
<dbReference type="InterPro" id="IPR054219">
    <property type="entry name" value="DUF6939"/>
</dbReference>
<comment type="caution">
    <text evidence="1">The sequence shown here is derived from an EMBL/GenBank/DDBJ whole genome shotgun (WGS) entry which is preliminary data.</text>
</comment>
<reference evidence="1" key="1">
    <citation type="submission" date="2020-10" db="EMBL/GenBank/DDBJ databases">
        <title>Taxonomic study of unclassified bacteria belonging to the class Ktedonobacteria.</title>
        <authorList>
            <person name="Yabe S."/>
            <person name="Wang C.M."/>
            <person name="Zheng Y."/>
            <person name="Sakai Y."/>
            <person name="Cavaletti L."/>
            <person name="Monciardini P."/>
            <person name="Donadio S."/>
        </authorList>
    </citation>
    <scope>NUCLEOTIDE SEQUENCE</scope>
    <source>
        <strain evidence="1">SOSP1-1</strain>
    </source>
</reference>
<gene>
    <name evidence="1" type="ORF">KSX_45910</name>
</gene>
<evidence type="ECO:0000313" key="2">
    <source>
        <dbReference type="Proteomes" id="UP000612362"/>
    </source>
</evidence>
<dbReference type="Pfam" id="PF22075">
    <property type="entry name" value="DUF6939"/>
    <property type="match status" value="1"/>
</dbReference>
<dbReference type="Proteomes" id="UP000612362">
    <property type="component" value="Unassembled WGS sequence"/>
</dbReference>
<dbReference type="RefSeq" id="WP_220195808.1">
    <property type="nucleotide sequence ID" value="NZ_BNJF01000002.1"/>
</dbReference>
<organism evidence="1 2">
    <name type="scientific">Ktedonospora formicarum</name>
    <dbReference type="NCBI Taxonomy" id="2778364"/>
    <lineage>
        <taxon>Bacteria</taxon>
        <taxon>Bacillati</taxon>
        <taxon>Chloroflexota</taxon>
        <taxon>Ktedonobacteria</taxon>
        <taxon>Ktedonobacterales</taxon>
        <taxon>Ktedonobacteraceae</taxon>
        <taxon>Ktedonospora</taxon>
    </lineage>
</organism>
<accession>A0A8J3I5T9</accession>
<sequence length="195" mass="21805">MPLIVESHRLNSATLLRRYGQARVLDVTSRGVEPWIRVSPFYPHGAIPVPFSPGYVGASVEGIWQGLKVFERADVDISKFSVTTMKGLKRSVRANGPVLGHREGVHGTRLLGYLDARYTIYLPTYLWVIEHNLQAEIATLRQLSANETVILLDYETNADVTNLQKPLSHAALIKLYIENLWPNANSSSTSIHQSK</sequence>
<name>A0A8J3I5T9_9CHLR</name>
<evidence type="ECO:0000313" key="1">
    <source>
        <dbReference type="EMBL" id="GHO46428.1"/>
    </source>
</evidence>
<protein>
    <submittedName>
        <fullName evidence="1">Uncharacterized protein</fullName>
    </submittedName>
</protein>
<dbReference type="AlphaFoldDB" id="A0A8J3I5T9"/>